<evidence type="ECO:0000256" key="5">
    <source>
        <dbReference type="ARBA" id="ARBA00022763"/>
    </source>
</evidence>
<dbReference type="HAMAP" id="MF_01902">
    <property type="entry name" value="DNApol_error_prone"/>
    <property type="match status" value="1"/>
</dbReference>
<dbReference type="InterPro" id="IPR029460">
    <property type="entry name" value="DNAPol_HHH"/>
</dbReference>
<dbReference type="Pfam" id="PF07733">
    <property type="entry name" value="DNA_pol3_alpha"/>
    <property type="match status" value="1"/>
</dbReference>
<dbReference type="InterPro" id="IPR011708">
    <property type="entry name" value="DNA_pol3_alpha_NTPase_dom"/>
</dbReference>
<sequence length="1062" mass="116047">MSGFAELAAMSNFTFLEGASHPWELVAAAKRLGHAAIGIADRNSFAGLVRGMAAAEGAGIRFVHGCRVALEDGGEYLVWPTDRAAYARLSRLLSAARMAGEKGECRIPREALVAAAEGQVMAILPPDAPGEDFAHRLRRDAEAMRRALALPLFVAAQHRFGGDDRRRLRLLSAMAGSARAGLLAAGGVRMHAASRRRLADVLAAIRLGVTVDALGFHAQANAEAHLKGEAEMRRLFAGHEDAVEATLRVMEACRFSLRDLSYEYPEEILEPGLSAQETLARRVAEAVRERWPQGPAPKVAAQIAEEMALIARRDYAAYFLTVHEIVRFAKSKGILCQGRGSAANSAVCYVLGITAVDPSKHRLLFARFLSDARGEPPDIDIDFEHERREEVIQHIYERYGRDRAALAATLIRYRTRSAVREVGRALGLSDDITGRLAKASWHDGAETLRDVARGAGLDPEADPRLGMAMDLAGELHGFPRHLATHVGGFIITRGRLTDLAIVTKAAMEDRHTVEWDKDDIAVLRMLKVDVLGLGMLSCIRRAFNLLRRHEGLDLNLQAVPQDDPATYEMLSRGDSIGVFQVESRAQMNMLPRMRPRCFYDLVIEVALVRPGPIQGDMVHPYLRRREGLEPVEYERAELEEVLRNTLGIPLFQEQAMEIAIVGAGFTPDRADALRRAMAAWRHGGDLGVFEREFIDGMTGRGYTPDFAARCFRQIRGFGDYGFPESHAASFAQLVYISAWIKRHHPAAFACALLNSQPMGFYAPAQIVRDARAHGVAVRPVDVTASDWDCTLERDGEGWALRLGLRQVSGLPREEGEAVAAMRPRVTPAALAEAGLGRRALDALARADAFRGLGLERRRALWEAAAVERAAPPPLPLFAAAEAAPSLPGETEGEETALDYGATGLTLRAHPVALLRERLARLGLRDSRAVAAARGGQRIRTAGLVLVRQRPGSARGTVFFTLEDEFGTINLVLHPRVIEANRAPVVAARLLLVEGRVERYDGGAVPIVHLVGERLSDRSALLDGLHGMGALAVPLARADEVARGTDHRPDPRGPAFPSSRDWH</sequence>
<gene>
    <name evidence="9" type="primary">dnaE2</name>
    <name evidence="12" type="ORF">FHS87_000354</name>
</gene>
<dbReference type="Pfam" id="PF17657">
    <property type="entry name" value="DNA_pol3_finger"/>
    <property type="match status" value="1"/>
</dbReference>
<name>A0A840YEN7_9PROT</name>
<dbReference type="Proteomes" id="UP000580654">
    <property type="component" value="Unassembled WGS sequence"/>
</dbReference>
<reference evidence="12 13" key="1">
    <citation type="submission" date="2020-08" db="EMBL/GenBank/DDBJ databases">
        <title>Genomic Encyclopedia of Type Strains, Phase IV (KMG-IV): sequencing the most valuable type-strain genomes for metagenomic binning, comparative biology and taxonomic classification.</title>
        <authorList>
            <person name="Goeker M."/>
        </authorList>
    </citation>
    <scope>NUCLEOTIDE SEQUENCE [LARGE SCALE GENOMIC DNA]</scope>
    <source>
        <strain evidence="12 13">DSM 25622</strain>
    </source>
</reference>
<dbReference type="PANTHER" id="PTHR32294:SF4">
    <property type="entry name" value="ERROR-PRONE DNA POLYMERASE"/>
    <property type="match status" value="1"/>
</dbReference>
<feature type="domain" description="Polymerase/histidinol phosphatase N-terminal" evidence="11">
    <location>
        <begin position="5"/>
        <end position="72"/>
    </location>
</feature>
<keyword evidence="6 9" id="KW-0239">DNA-directed DNA polymerase</keyword>
<keyword evidence="4 9" id="KW-0235">DNA replication</keyword>
<evidence type="ECO:0000313" key="13">
    <source>
        <dbReference type="Proteomes" id="UP000580654"/>
    </source>
</evidence>
<keyword evidence="2 9" id="KW-0808">Transferase</keyword>
<dbReference type="CDD" id="cd07434">
    <property type="entry name" value="PHP_PolIIIA_DnaE2"/>
    <property type="match status" value="1"/>
</dbReference>
<evidence type="ECO:0000256" key="7">
    <source>
        <dbReference type="ARBA" id="ARBA00023204"/>
    </source>
</evidence>
<dbReference type="InterPro" id="IPR016195">
    <property type="entry name" value="Pol/histidinol_Pase-like"/>
</dbReference>
<dbReference type="CDD" id="cd04485">
    <property type="entry name" value="DnaE_OBF"/>
    <property type="match status" value="1"/>
</dbReference>
<comment type="subcellular location">
    <subcellularLocation>
        <location evidence="9">Cytoplasm</location>
    </subcellularLocation>
</comment>
<evidence type="ECO:0000256" key="8">
    <source>
        <dbReference type="ARBA" id="ARBA00049244"/>
    </source>
</evidence>
<evidence type="ECO:0000256" key="4">
    <source>
        <dbReference type="ARBA" id="ARBA00022705"/>
    </source>
</evidence>
<dbReference type="SUPFAM" id="SSF89550">
    <property type="entry name" value="PHP domain-like"/>
    <property type="match status" value="1"/>
</dbReference>
<dbReference type="InterPro" id="IPR004013">
    <property type="entry name" value="PHP_dom"/>
</dbReference>
<dbReference type="GO" id="GO:0003887">
    <property type="term" value="F:DNA-directed DNA polymerase activity"/>
    <property type="evidence" value="ECO:0007669"/>
    <property type="project" value="UniProtKB-UniRule"/>
</dbReference>
<dbReference type="AlphaFoldDB" id="A0A840YEN7"/>
<dbReference type="EC" id="2.7.7.7" evidence="9"/>
<evidence type="ECO:0000256" key="6">
    <source>
        <dbReference type="ARBA" id="ARBA00022932"/>
    </source>
</evidence>
<accession>A0A840YEN7</accession>
<comment type="function">
    <text evidence="9">DNA polymerase involved in damage-induced mutagenesis and translesion synthesis (TLS). It is not the major replicative DNA polymerase.</text>
</comment>
<dbReference type="Pfam" id="PF14579">
    <property type="entry name" value="HHH_6"/>
    <property type="match status" value="1"/>
</dbReference>
<evidence type="ECO:0000256" key="9">
    <source>
        <dbReference type="HAMAP-Rule" id="MF_01902"/>
    </source>
</evidence>
<keyword evidence="13" id="KW-1185">Reference proteome</keyword>
<proteinExistence type="inferred from homology"/>
<keyword evidence="1 9" id="KW-0963">Cytoplasm</keyword>
<feature type="compositionally biased region" description="Basic and acidic residues" evidence="10">
    <location>
        <begin position="1041"/>
        <end position="1050"/>
    </location>
</feature>
<evidence type="ECO:0000256" key="2">
    <source>
        <dbReference type="ARBA" id="ARBA00022679"/>
    </source>
</evidence>
<evidence type="ECO:0000313" key="12">
    <source>
        <dbReference type="EMBL" id="MBB5692343.1"/>
    </source>
</evidence>
<dbReference type="NCBIfam" id="TIGR00594">
    <property type="entry name" value="polc"/>
    <property type="match status" value="1"/>
</dbReference>
<dbReference type="InterPro" id="IPR023073">
    <property type="entry name" value="DnaE2"/>
</dbReference>
<evidence type="ECO:0000259" key="11">
    <source>
        <dbReference type="SMART" id="SM00481"/>
    </source>
</evidence>
<comment type="caution">
    <text evidence="12">The sequence shown here is derived from an EMBL/GenBank/DDBJ whole genome shotgun (WGS) entry which is preliminary data.</text>
</comment>
<dbReference type="GO" id="GO:0006260">
    <property type="term" value="P:DNA replication"/>
    <property type="evidence" value="ECO:0007669"/>
    <property type="project" value="UniProtKB-KW"/>
</dbReference>
<keyword evidence="7 9" id="KW-0234">DNA repair</keyword>
<dbReference type="InterPro" id="IPR003141">
    <property type="entry name" value="Pol/His_phosphatase_N"/>
</dbReference>
<dbReference type="EMBL" id="JACIJD010000001">
    <property type="protein sequence ID" value="MBB5692343.1"/>
    <property type="molecule type" value="Genomic_DNA"/>
</dbReference>
<feature type="region of interest" description="Disordered" evidence="10">
    <location>
        <begin position="1041"/>
        <end position="1062"/>
    </location>
</feature>
<dbReference type="InterPro" id="IPR004805">
    <property type="entry name" value="DnaE2/DnaE/PolC"/>
</dbReference>
<comment type="catalytic activity">
    <reaction evidence="8 9">
        <text>DNA(n) + a 2'-deoxyribonucleoside 5'-triphosphate = DNA(n+1) + diphosphate</text>
        <dbReference type="Rhea" id="RHEA:22508"/>
        <dbReference type="Rhea" id="RHEA-COMP:17339"/>
        <dbReference type="Rhea" id="RHEA-COMP:17340"/>
        <dbReference type="ChEBI" id="CHEBI:33019"/>
        <dbReference type="ChEBI" id="CHEBI:61560"/>
        <dbReference type="ChEBI" id="CHEBI:173112"/>
        <dbReference type="EC" id="2.7.7.7"/>
    </reaction>
</comment>
<protein>
    <recommendedName>
        <fullName evidence="9">Error-prone DNA polymerase</fullName>
        <ecNumber evidence="9">2.7.7.7</ecNumber>
    </recommendedName>
</protein>
<dbReference type="RefSeq" id="WP_312861844.1">
    <property type="nucleotide sequence ID" value="NZ_JACIJD010000001.1"/>
</dbReference>
<keyword evidence="3 9" id="KW-0548">Nucleotidyltransferase</keyword>
<dbReference type="Pfam" id="PF02811">
    <property type="entry name" value="PHP"/>
    <property type="match status" value="1"/>
</dbReference>
<dbReference type="InterPro" id="IPR040982">
    <property type="entry name" value="DNA_pol3_finger"/>
</dbReference>
<dbReference type="Gene3D" id="3.20.20.140">
    <property type="entry name" value="Metal-dependent hydrolases"/>
    <property type="match status" value="1"/>
</dbReference>
<comment type="similarity">
    <text evidence="9">Belongs to the DNA polymerase type-C family. DnaE2 subfamily.</text>
</comment>
<dbReference type="GO" id="GO:0006281">
    <property type="term" value="P:DNA repair"/>
    <property type="evidence" value="ECO:0007669"/>
    <property type="project" value="UniProtKB-UniRule"/>
</dbReference>
<dbReference type="GO" id="GO:0008408">
    <property type="term" value="F:3'-5' exonuclease activity"/>
    <property type="evidence" value="ECO:0007669"/>
    <property type="project" value="InterPro"/>
</dbReference>
<dbReference type="GO" id="GO:0005737">
    <property type="term" value="C:cytoplasm"/>
    <property type="evidence" value="ECO:0007669"/>
    <property type="project" value="UniProtKB-SubCell"/>
</dbReference>
<evidence type="ECO:0000256" key="10">
    <source>
        <dbReference type="SAM" id="MobiDB-lite"/>
    </source>
</evidence>
<keyword evidence="5 9" id="KW-0227">DNA damage</keyword>
<dbReference type="PANTHER" id="PTHR32294">
    <property type="entry name" value="DNA POLYMERASE III SUBUNIT ALPHA"/>
    <property type="match status" value="1"/>
</dbReference>
<dbReference type="NCBIfam" id="NF004225">
    <property type="entry name" value="PRK05672.1"/>
    <property type="match status" value="1"/>
</dbReference>
<evidence type="ECO:0000256" key="1">
    <source>
        <dbReference type="ARBA" id="ARBA00022490"/>
    </source>
</evidence>
<organism evidence="12 13">
    <name type="scientific">Muricoccus pecuniae</name>
    <dbReference type="NCBI Taxonomy" id="693023"/>
    <lineage>
        <taxon>Bacteria</taxon>
        <taxon>Pseudomonadati</taxon>
        <taxon>Pseudomonadota</taxon>
        <taxon>Alphaproteobacteria</taxon>
        <taxon>Acetobacterales</taxon>
        <taxon>Roseomonadaceae</taxon>
        <taxon>Muricoccus</taxon>
    </lineage>
</organism>
<evidence type="ECO:0000256" key="3">
    <source>
        <dbReference type="ARBA" id="ARBA00022695"/>
    </source>
</evidence>
<dbReference type="SMART" id="SM00481">
    <property type="entry name" value="POLIIIAc"/>
    <property type="match status" value="1"/>
</dbReference>